<evidence type="ECO:0000313" key="1">
    <source>
        <dbReference type="EMBL" id="TWU48908.1"/>
    </source>
</evidence>
<name>A0A5C6EJA5_9BACT</name>
<gene>
    <name evidence="1" type="ORF">Poly51_48120</name>
</gene>
<protein>
    <recommendedName>
        <fullName evidence="3">Arabinogalactan endo-beta-1,4-galactanase</fullName>
    </recommendedName>
</protein>
<accession>A0A5C6EJA5</accession>
<evidence type="ECO:0008006" key="3">
    <source>
        <dbReference type="Google" id="ProtNLM"/>
    </source>
</evidence>
<comment type="caution">
    <text evidence="1">The sequence shown here is derived from an EMBL/GenBank/DDBJ whole genome shotgun (WGS) entry which is preliminary data.</text>
</comment>
<evidence type="ECO:0000313" key="2">
    <source>
        <dbReference type="Proteomes" id="UP000318288"/>
    </source>
</evidence>
<organism evidence="1 2">
    <name type="scientific">Rubripirellula tenax</name>
    <dbReference type="NCBI Taxonomy" id="2528015"/>
    <lineage>
        <taxon>Bacteria</taxon>
        <taxon>Pseudomonadati</taxon>
        <taxon>Planctomycetota</taxon>
        <taxon>Planctomycetia</taxon>
        <taxon>Pirellulales</taxon>
        <taxon>Pirellulaceae</taxon>
        <taxon>Rubripirellula</taxon>
    </lineage>
</organism>
<dbReference type="SUPFAM" id="SSF51445">
    <property type="entry name" value="(Trans)glycosidases"/>
    <property type="match status" value="1"/>
</dbReference>
<dbReference type="AlphaFoldDB" id="A0A5C6EJA5"/>
<dbReference type="InterPro" id="IPR017853">
    <property type="entry name" value="GH"/>
</dbReference>
<dbReference type="PROSITE" id="PS51257">
    <property type="entry name" value="PROKAR_LIPOPROTEIN"/>
    <property type="match status" value="1"/>
</dbReference>
<sequence>MNIIRRILSASLAVVSCLGCRSQSVEPPVGVMSDRKLGFGVTEGSVGYELAFASAKHAGIQFIELPQQWDEIETSPGKYESEFVSLANRVYPALDTAIVLSLNPIDTNALRIPEHQRDSPWESDERIDAFCRWVDWTLAQLPDATVQAIAIGNEVDGWFAEHPEELAGYIDFFSAVVDHIHGKHPSIPVGVKITFAGRTGELVSDFNKLELSADVCMLTYYPLDESFQVRPPSSIEADFAEMIVFAEGRPIHLLEAGFPSGSACGSSLDIQAQFVDAMFAAWDKHVEALPVVNFVWTCDLSQAEVDTMTKYYGVELPAFAEYLGTLGLRTRDGNPKPAWSRVRDHVASRVK</sequence>
<dbReference type="Gene3D" id="3.20.20.80">
    <property type="entry name" value="Glycosidases"/>
    <property type="match status" value="1"/>
</dbReference>
<dbReference type="EMBL" id="SJPW01000006">
    <property type="protein sequence ID" value="TWU48908.1"/>
    <property type="molecule type" value="Genomic_DNA"/>
</dbReference>
<keyword evidence="2" id="KW-1185">Reference proteome</keyword>
<reference evidence="1 2" key="1">
    <citation type="submission" date="2019-02" db="EMBL/GenBank/DDBJ databases">
        <title>Deep-cultivation of Planctomycetes and their phenomic and genomic characterization uncovers novel biology.</title>
        <authorList>
            <person name="Wiegand S."/>
            <person name="Jogler M."/>
            <person name="Boedeker C."/>
            <person name="Pinto D."/>
            <person name="Vollmers J."/>
            <person name="Rivas-Marin E."/>
            <person name="Kohn T."/>
            <person name="Peeters S.H."/>
            <person name="Heuer A."/>
            <person name="Rast P."/>
            <person name="Oberbeckmann S."/>
            <person name="Bunk B."/>
            <person name="Jeske O."/>
            <person name="Meyerdierks A."/>
            <person name="Storesund J.E."/>
            <person name="Kallscheuer N."/>
            <person name="Luecker S."/>
            <person name="Lage O.M."/>
            <person name="Pohl T."/>
            <person name="Merkel B.J."/>
            <person name="Hornburger P."/>
            <person name="Mueller R.-W."/>
            <person name="Bruemmer F."/>
            <person name="Labrenz M."/>
            <person name="Spormann A.M."/>
            <person name="Op Den Camp H."/>
            <person name="Overmann J."/>
            <person name="Amann R."/>
            <person name="Jetten M.S.M."/>
            <person name="Mascher T."/>
            <person name="Medema M.H."/>
            <person name="Devos D.P."/>
            <person name="Kaster A.-K."/>
            <person name="Ovreas L."/>
            <person name="Rohde M."/>
            <person name="Galperin M.Y."/>
            <person name="Jogler C."/>
        </authorList>
    </citation>
    <scope>NUCLEOTIDE SEQUENCE [LARGE SCALE GENOMIC DNA]</scope>
    <source>
        <strain evidence="1 2">Poly51</strain>
    </source>
</reference>
<dbReference type="Proteomes" id="UP000318288">
    <property type="component" value="Unassembled WGS sequence"/>
</dbReference>
<proteinExistence type="predicted"/>